<organism evidence="3 4">
    <name type="scientific">Propithecus coquereli</name>
    <name type="common">Coquerel's sifaka</name>
    <name type="synonym">Propithecus verreauxi coquereli</name>
    <dbReference type="NCBI Taxonomy" id="379532"/>
    <lineage>
        <taxon>Eukaryota</taxon>
        <taxon>Metazoa</taxon>
        <taxon>Chordata</taxon>
        <taxon>Craniata</taxon>
        <taxon>Vertebrata</taxon>
        <taxon>Euteleostomi</taxon>
        <taxon>Mammalia</taxon>
        <taxon>Eutheria</taxon>
        <taxon>Euarchontoglires</taxon>
        <taxon>Primates</taxon>
        <taxon>Strepsirrhini</taxon>
        <taxon>Lemuriformes</taxon>
        <taxon>Indriidae</taxon>
        <taxon>Propithecus</taxon>
    </lineage>
</organism>
<reference evidence="3" key="2">
    <citation type="submission" date="2025-09" db="UniProtKB">
        <authorList>
            <consortium name="Ensembl"/>
        </authorList>
    </citation>
    <scope>IDENTIFICATION</scope>
</reference>
<reference evidence="3" key="1">
    <citation type="submission" date="2025-08" db="UniProtKB">
        <authorList>
            <consortium name="Ensembl"/>
        </authorList>
    </citation>
    <scope>IDENTIFICATION</scope>
</reference>
<evidence type="ECO:0000256" key="1">
    <source>
        <dbReference type="SAM" id="MobiDB-lite"/>
    </source>
</evidence>
<evidence type="ECO:0000256" key="2">
    <source>
        <dbReference type="SAM" id="SignalP"/>
    </source>
</evidence>
<name>A0A2K6GHV8_PROCO</name>
<protein>
    <submittedName>
        <fullName evidence="3">Pentraxin 4</fullName>
    </submittedName>
</protein>
<gene>
    <name evidence="3" type="primary">PTX4</name>
</gene>
<keyword evidence="4" id="KW-1185">Reference proteome</keyword>
<dbReference type="Proteomes" id="UP000233160">
    <property type="component" value="Unassembled WGS sequence"/>
</dbReference>
<dbReference type="Ensembl" id="ENSPCOT00000036509.1">
    <property type="protein sequence ID" value="ENSPCOP00000025811.1"/>
    <property type="gene ID" value="ENSPCOG00000025173.1"/>
</dbReference>
<evidence type="ECO:0000313" key="3">
    <source>
        <dbReference type="Ensembl" id="ENSPCOP00000025811.1"/>
    </source>
</evidence>
<evidence type="ECO:0000313" key="4">
    <source>
        <dbReference type="Proteomes" id="UP000233160"/>
    </source>
</evidence>
<feature type="compositionally biased region" description="Low complexity" evidence="1">
    <location>
        <begin position="135"/>
        <end position="145"/>
    </location>
</feature>
<accession>A0A2K6GHV8</accession>
<feature type="region of interest" description="Disordered" evidence="1">
    <location>
        <begin position="122"/>
        <end position="174"/>
    </location>
</feature>
<dbReference type="GeneTree" id="ENSGT01060000248575"/>
<sequence length="192" mass="21088">MGFSGRKTLSFFLIFVLVYLYGASSQEAGPAGPRKPFFERLRRLEEQFRRFQEATLTHLQGVASNHNVSWNVDVRFRSLAEESQAVALALNRSQAAVQGDLAHLRAWMRKIERRSRKGAAEALCSFSRTPPPRTSSPSALASSRPCEPCPSAAGSEQPLATWAPSCPTPRKTMTTSWCCTAETPSSLAPSTL</sequence>
<dbReference type="AlphaFoldDB" id="A0A2K6GHV8"/>
<feature type="chain" id="PRO_5014434818" evidence="2">
    <location>
        <begin position="26"/>
        <end position="192"/>
    </location>
</feature>
<proteinExistence type="predicted"/>
<keyword evidence="2" id="KW-0732">Signal</keyword>
<feature type="signal peptide" evidence="2">
    <location>
        <begin position="1"/>
        <end position="25"/>
    </location>
</feature>